<dbReference type="EMBL" id="LN483166">
    <property type="protein sequence ID" value="CED84474.1"/>
    <property type="molecule type" value="Genomic_DNA"/>
</dbReference>
<protein>
    <submittedName>
        <fullName evidence="1">Uncharacterized protein</fullName>
    </submittedName>
</protein>
<dbReference type="AlphaFoldDB" id="A0A0F7SUT9"/>
<sequence>MSLTGASFAVETVVVERVFPSKLVRVPFSTESEREITVHKSLIRLGRMRIGRSIFDSTAEHPFYPLSLSSFFVSFFVKSFSEKYPAPRPRLVFSHIIHKTTEKTNNEYKKKILRNFILFQRIHLRVPWKINVRSLSLIP</sequence>
<reference evidence="1" key="1">
    <citation type="submission" date="2014-08" db="EMBL/GenBank/DDBJ databases">
        <authorList>
            <person name="Sharma Rahul"/>
            <person name="Thines Marco"/>
        </authorList>
    </citation>
    <scope>NUCLEOTIDE SEQUENCE</scope>
</reference>
<organism evidence="1">
    <name type="scientific">Phaffia rhodozyma</name>
    <name type="common">Yeast</name>
    <name type="synonym">Xanthophyllomyces dendrorhous</name>
    <dbReference type="NCBI Taxonomy" id="264483"/>
    <lineage>
        <taxon>Eukaryota</taxon>
        <taxon>Fungi</taxon>
        <taxon>Dikarya</taxon>
        <taxon>Basidiomycota</taxon>
        <taxon>Agaricomycotina</taxon>
        <taxon>Tremellomycetes</taxon>
        <taxon>Cystofilobasidiales</taxon>
        <taxon>Mrakiaceae</taxon>
        <taxon>Phaffia</taxon>
    </lineage>
</organism>
<proteinExistence type="predicted"/>
<evidence type="ECO:0000313" key="1">
    <source>
        <dbReference type="EMBL" id="CED84474.1"/>
    </source>
</evidence>
<accession>A0A0F7SUT9</accession>
<name>A0A0F7SUT9_PHARH</name>